<sequence>MHSLGNAAQHLNSGTLRGMLAVEASGVYKRSLRVPPTPSPLTATPQPAPIAFISGFLIITSQTSASKGTQF</sequence>
<protein>
    <submittedName>
        <fullName evidence="1">(African queen) hypothetical protein</fullName>
    </submittedName>
</protein>
<dbReference type="Proteomes" id="UP000789524">
    <property type="component" value="Unassembled WGS sequence"/>
</dbReference>
<comment type="caution">
    <text evidence="1">The sequence shown here is derived from an EMBL/GenBank/DDBJ whole genome shotgun (WGS) entry which is preliminary data.</text>
</comment>
<dbReference type="AlphaFoldDB" id="A0A8J2RAI0"/>
<proteinExistence type="predicted"/>
<name>A0A8J2RAI0_9NEOP</name>
<reference evidence="1" key="1">
    <citation type="submission" date="2021-09" db="EMBL/GenBank/DDBJ databases">
        <authorList>
            <person name="Martin H S."/>
        </authorList>
    </citation>
    <scope>NUCLEOTIDE SEQUENCE</scope>
</reference>
<gene>
    <name evidence="1" type="ORF">DCHRY22_LOCUS15109</name>
</gene>
<organism evidence="1 2">
    <name type="scientific">Danaus chrysippus</name>
    <name type="common">African queen</name>
    <dbReference type="NCBI Taxonomy" id="151541"/>
    <lineage>
        <taxon>Eukaryota</taxon>
        <taxon>Metazoa</taxon>
        <taxon>Ecdysozoa</taxon>
        <taxon>Arthropoda</taxon>
        <taxon>Hexapoda</taxon>
        <taxon>Insecta</taxon>
        <taxon>Pterygota</taxon>
        <taxon>Neoptera</taxon>
        <taxon>Endopterygota</taxon>
        <taxon>Lepidoptera</taxon>
        <taxon>Glossata</taxon>
        <taxon>Ditrysia</taxon>
        <taxon>Papilionoidea</taxon>
        <taxon>Nymphalidae</taxon>
        <taxon>Danainae</taxon>
        <taxon>Danaini</taxon>
        <taxon>Danaina</taxon>
        <taxon>Danaus</taxon>
        <taxon>Anosia</taxon>
    </lineage>
</organism>
<accession>A0A8J2RAI0</accession>
<keyword evidence="2" id="KW-1185">Reference proteome</keyword>
<evidence type="ECO:0000313" key="2">
    <source>
        <dbReference type="Proteomes" id="UP000789524"/>
    </source>
</evidence>
<dbReference type="EMBL" id="CAKASE010000082">
    <property type="protein sequence ID" value="CAG9584537.1"/>
    <property type="molecule type" value="Genomic_DNA"/>
</dbReference>
<evidence type="ECO:0000313" key="1">
    <source>
        <dbReference type="EMBL" id="CAG9584537.1"/>
    </source>
</evidence>